<dbReference type="SUPFAM" id="SSF82866">
    <property type="entry name" value="Multidrug efflux transporter AcrB transmembrane domain"/>
    <property type="match status" value="1"/>
</dbReference>
<dbReference type="Proteomes" id="UP000594468">
    <property type="component" value="Chromosome"/>
</dbReference>
<feature type="transmembrane region" description="Helical" evidence="1">
    <location>
        <begin position="6"/>
        <end position="21"/>
    </location>
</feature>
<keyword evidence="1" id="KW-1133">Transmembrane helix</keyword>
<keyword evidence="1" id="KW-0472">Membrane</keyword>
<feature type="transmembrane region" description="Helical" evidence="1">
    <location>
        <begin position="28"/>
        <end position="50"/>
    </location>
</feature>
<reference evidence="2 3" key="1">
    <citation type="submission" date="2020-02" db="EMBL/GenBank/DDBJ databases">
        <authorList>
            <person name="Zheng R.K."/>
            <person name="Sun C.M."/>
        </authorList>
    </citation>
    <scope>NUCLEOTIDE SEQUENCE [LARGE SCALE GENOMIC DNA]</scope>
    <source>
        <strain evidence="3">rifampicinis</strain>
    </source>
</reference>
<organism evidence="2 3">
    <name type="scientific">Phototrophicus methaneseepsis</name>
    <dbReference type="NCBI Taxonomy" id="2710758"/>
    <lineage>
        <taxon>Bacteria</taxon>
        <taxon>Bacillati</taxon>
        <taxon>Chloroflexota</taxon>
        <taxon>Candidatus Thermofontia</taxon>
        <taxon>Phototrophicales</taxon>
        <taxon>Phototrophicaceae</taxon>
        <taxon>Phototrophicus</taxon>
    </lineage>
</organism>
<gene>
    <name evidence="2" type="ORF">G4Y79_13790</name>
</gene>
<dbReference type="AlphaFoldDB" id="A0A7S8E5K7"/>
<name>A0A7S8E5K7_9CHLR</name>
<sequence length="103" mass="11745">MLEWIFLGLSALGWLGAAYFLSHNQRSLTYWGVFIGACVLVLIGVVLVLFTFDPPLWLMLVIGLLPVLGVAYGYRLYDHYSERAKAKREGYQDAYQGEEPEQR</sequence>
<dbReference type="RefSeq" id="WP_195168856.1">
    <property type="nucleotide sequence ID" value="NZ_CP062983.1"/>
</dbReference>
<dbReference type="KEGG" id="pmet:G4Y79_13790"/>
<dbReference type="EMBL" id="CP062983">
    <property type="protein sequence ID" value="QPC80781.1"/>
    <property type="molecule type" value="Genomic_DNA"/>
</dbReference>
<evidence type="ECO:0000313" key="2">
    <source>
        <dbReference type="EMBL" id="QPC80781.1"/>
    </source>
</evidence>
<keyword evidence="3" id="KW-1185">Reference proteome</keyword>
<keyword evidence="1" id="KW-0812">Transmembrane</keyword>
<evidence type="ECO:0000313" key="3">
    <source>
        <dbReference type="Proteomes" id="UP000594468"/>
    </source>
</evidence>
<feature type="transmembrane region" description="Helical" evidence="1">
    <location>
        <begin position="56"/>
        <end position="77"/>
    </location>
</feature>
<evidence type="ECO:0000256" key="1">
    <source>
        <dbReference type="SAM" id="Phobius"/>
    </source>
</evidence>
<proteinExistence type="predicted"/>
<accession>A0A7S8E5K7</accession>
<protein>
    <submittedName>
        <fullName evidence="2">Uncharacterized protein</fullName>
    </submittedName>
</protein>